<feature type="binding site" evidence="7">
    <location>
        <begin position="97"/>
        <end position="98"/>
    </location>
    <ligand>
        <name>ATP</name>
        <dbReference type="ChEBI" id="CHEBI:30616"/>
    </ligand>
</feature>
<evidence type="ECO:0000313" key="13">
    <source>
        <dbReference type="Proteomes" id="UP000006757"/>
    </source>
</evidence>
<dbReference type="OMA" id="ATESNIW"/>
<feature type="compositionally biased region" description="Low complexity" evidence="9">
    <location>
        <begin position="602"/>
        <end position="619"/>
    </location>
</feature>
<dbReference type="InterPro" id="IPR008271">
    <property type="entry name" value="Ser/Thr_kinase_AS"/>
</dbReference>
<keyword evidence="1" id="KW-0723">Serine/threonine-protein kinase</keyword>
<feature type="region of interest" description="Disordered" evidence="9">
    <location>
        <begin position="641"/>
        <end position="825"/>
    </location>
</feature>
<evidence type="ECO:0000256" key="5">
    <source>
        <dbReference type="ARBA" id="ARBA00022840"/>
    </source>
</evidence>
<evidence type="ECO:0000256" key="3">
    <source>
        <dbReference type="ARBA" id="ARBA00022741"/>
    </source>
</evidence>
<dbReference type="SUPFAM" id="SSF56112">
    <property type="entry name" value="Protein kinase-like (PK-like)"/>
    <property type="match status" value="1"/>
</dbReference>
<feature type="compositionally biased region" description="Polar residues" evidence="9">
    <location>
        <begin position="584"/>
        <end position="601"/>
    </location>
</feature>
<keyword evidence="5 7" id="KW-0067">ATP-binding</keyword>
<feature type="region of interest" description="Disordered" evidence="9">
    <location>
        <begin position="533"/>
        <end position="628"/>
    </location>
</feature>
<dbReference type="GO" id="GO:0005524">
    <property type="term" value="F:ATP binding"/>
    <property type="evidence" value="ECO:0007669"/>
    <property type="project" value="UniProtKB-KW"/>
</dbReference>
<dbReference type="Gene3D" id="1.10.510.10">
    <property type="entry name" value="Transferase(Phosphotransferase) domain 1"/>
    <property type="match status" value="1"/>
</dbReference>
<keyword evidence="3 7" id="KW-0547">Nucleotide-binding</keyword>
<dbReference type="AlphaFoldDB" id="K1VMT3"/>
<feature type="compositionally biased region" description="Polar residues" evidence="9">
    <location>
        <begin position="791"/>
        <end position="801"/>
    </location>
</feature>
<dbReference type="InterPro" id="IPR015940">
    <property type="entry name" value="UBA"/>
</dbReference>
<feature type="domain" description="Protein kinase" evidence="10">
    <location>
        <begin position="1"/>
        <end position="234"/>
    </location>
</feature>
<dbReference type="Proteomes" id="UP000006757">
    <property type="component" value="Unassembled WGS sequence"/>
</dbReference>
<feature type="compositionally biased region" description="Polar residues" evidence="9">
    <location>
        <begin position="851"/>
        <end position="863"/>
    </location>
</feature>
<dbReference type="PANTHER" id="PTHR24350">
    <property type="entry name" value="SERINE/THREONINE-PROTEIN KINASE IAL-RELATED"/>
    <property type="match status" value="1"/>
</dbReference>
<dbReference type="PROSITE" id="PS50011">
    <property type="entry name" value="PROTEIN_KINASE_DOM"/>
    <property type="match status" value="1"/>
</dbReference>
<dbReference type="PROSITE" id="PS50030">
    <property type="entry name" value="UBA"/>
    <property type="match status" value="1"/>
</dbReference>
<reference evidence="12 13" key="1">
    <citation type="journal article" date="2012" name="Eukaryot. Cell">
        <title>Genome sequence of the Trichosporon asahii environmental strain CBS 8904.</title>
        <authorList>
            <person name="Yang R.Y."/>
            <person name="Li H.T."/>
            <person name="Zhu H."/>
            <person name="Zhou G.P."/>
            <person name="Wang M."/>
            <person name="Wang L."/>
        </authorList>
    </citation>
    <scope>NUCLEOTIDE SEQUENCE [LARGE SCALE GENOMIC DNA]</scope>
    <source>
        <strain evidence="12 13">CBS 8904</strain>
    </source>
</reference>
<feature type="compositionally biased region" description="Basic and acidic residues" evidence="9">
    <location>
        <begin position="1096"/>
        <end position="1125"/>
    </location>
</feature>
<dbReference type="InterPro" id="IPR030616">
    <property type="entry name" value="Aur-like"/>
</dbReference>
<feature type="compositionally biased region" description="Polar residues" evidence="9">
    <location>
        <begin position="964"/>
        <end position="976"/>
    </location>
</feature>
<feature type="region of interest" description="Disordered" evidence="9">
    <location>
        <begin position="846"/>
        <end position="909"/>
    </location>
</feature>
<feature type="compositionally biased region" description="Low complexity" evidence="9">
    <location>
        <begin position="277"/>
        <end position="295"/>
    </location>
</feature>
<keyword evidence="13" id="KW-1185">Reference proteome</keyword>
<sequence>MAVASQLGLRQNHSHSSHAANAQQAQLANAYQNLARELASDQIKVVGGYTLGKVIGEGGCNMVVLLEGEARRLFGELCTAVGYLHRQGVVHRDLKLENVLLDGEMRVKLGDLGFAREYQRGRLLDTYCGTTGKSIASISADRLGYASPEMLACKKYLGVETDIWSLGIILYTLLCGGLPFDDDDERVMKDLIQKGEYEEPEWLSEEARSLIRSMLQHEPADRPSMEEILTHPWFKKTLYDSVTGATSTDDPRSLASVPASPMAMQTSFSDTSRSGMPSPASSFPFSPRTSRQRSQIIEPPAPNADLDSVQSETSFDFSDTVPGKPTSGDTSPTTAETEEDAVPTECPQLNEKTLELLHRNSSQSTIRHAPDGSSTSNLSLRSRLAKNSSVEFVDDEDQITPRENKRLSTSSLPMIDERSSSHTHLPLAEHSRTPLRTKRRSLTSQLTMERRHSHQSMSSQWQAFPAEDYLEILNADRPPLFSTPSEKLLLSRLSDLGFDTGQLMHSVRSDACDTSAAMWWILRLKQLERGETDDLVQSRQEKRKERRRRRNNDKATPNVTLAEPSLYTGSGPPSRRRSHEENFLASSTASSFNPPEQTQLQPPSTCASPTSPSTPQDQSPLKERKSRQSMNMLQRATSVFVGGKHGVNKNGHADKADRPNPEADSKAARAESPTKRALLGHGVPAMPILPTKVSKSDSDPTLAATDLAPKTPPQAVSPARSIPEQQQQLQQGQQAAQQPKGPKKDSLWTTFRHLFIEDKRRRKGREENAAPPPVRPPPVIPSRGLSARGMSRTSLPGSSRRTSIDGRVIYSHRSSGVNSRRSSVTSMNQDFTINKFDGLNLNRRASERSTKSAMSARSGASTPSERLSRASSIRSRRSRRPRTPGGSFRPPPSPLHDYHRRAASGGASTRVRHIKVLHEAKALRPSSVASSIRSNCSSYDSDDTGREDNSIRNYRKWSDEKGGSLTQLAQHPNRTRSPLAKGHTSTSSAGSVGSVGLMSSANGLKQPKPIRDVFKTKKTADDDDDEWESEQDEFCGGLGQSSVSTSNYTSNPTNKWNTKKKDIRVTTTSVRKANRHGDWGPSPPSVGIGIGIERAPFGDRGRNLADTKEEQKRDRSAEREKKGGKENTANANSRSRRGMPATRQAPVIEEEEEEEE</sequence>
<keyword evidence="4 12" id="KW-0418">Kinase</keyword>
<feature type="compositionally biased region" description="Pro residues" evidence="9">
    <location>
        <begin position="770"/>
        <end position="780"/>
    </location>
</feature>
<dbReference type="STRING" id="1220162.K1VMT3"/>
<evidence type="ECO:0000256" key="7">
    <source>
        <dbReference type="PIRSR" id="PIRSR630616-2"/>
    </source>
</evidence>
<evidence type="ECO:0000256" key="6">
    <source>
        <dbReference type="PIRSR" id="PIRSR630616-1"/>
    </source>
</evidence>
<feature type="compositionally biased region" description="Basic and acidic residues" evidence="9">
    <location>
        <begin position="1009"/>
        <end position="1020"/>
    </location>
</feature>
<feature type="region of interest" description="Disordered" evidence="9">
    <location>
        <begin position="922"/>
        <end position="1156"/>
    </location>
</feature>
<keyword evidence="2" id="KW-0808">Transferase</keyword>
<feature type="compositionally biased region" description="Low complexity" evidence="9">
    <location>
        <begin position="725"/>
        <end position="738"/>
    </location>
</feature>
<feature type="compositionally biased region" description="Polar residues" evidence="9">
    <location>
        <begin position="308"/>
        <end position="317"/>
    </location>
</feature>
<evidence type="ECO:0000256" key="8">
    <source>
        <dbReference type="PIRSR" id="PIRSR630616-3"/>
    </source>
</evidence>
<feature type="compositionally biased region" description="Basic and acidic residues" evidence="9">
    <location>
        <begin position="943"/>
        <end position="962"/>
    </location>
</feature>
<feature type="compositionally biased region" description="Polar residues" evidence="9">
    <location>
        <begin position="263"/>
        <end position="275"/>
    </location>
</feature>
<evidence type="ECO:0000256" key="4">
    <source>
        <dbReference type="ARBA" id="ARBA00022777"/>
    </source>
</evidence>
<dbReference type="SMART" id="SM00220">
    <property type="entry name" value="S_TKc"/>
    <property type="match status" value="1"/>
</dbReference>
<dbReference type="PROSITE" id="PS00108">
    <property type="entry name" value="PROTEIN_KINASE_ST"/>
    <property type="match status" value="1"/>
</dbReference>
<evidence type="ECO:0000256" key="2">
    <source>
        <dbReference type="ARBA" id="ARBA00022679"/>
    </source>
</evidence>
<feature type="compositionally biased region" description="Basic and acidic residues" evidence="9">
    <location>
        <begin position="754"/>
        <end position="768"/>
    </location>
</feature>
<dbReference type="InterPro" id="IPR011009">
    <property type="entry name" value="Kinase-like_dom_sf"/>
</dbReference>
<feature type="region of interest" description="Disordered" evidence="9">
    <location>
        <begin position="1"/>
        <end position="22"/>
    </location>
</feature>
<evidence type="ECO:0000259" key="10">
    <source>
        <dbReference type="PROSITE" id="PS50011"/>
    </source>
</evidence>
<feature type="compositionally biased region" description="Basic and acidic residues" evidence="9">
    <location>
        <begin position="651"/>
        <end position="674"/>
    </location>
</feature>
<evidence type="ECO:0000313" key="12">
    <source>
        <dbReference type="EMBL" id="EKC98027.1"/>
    </source>
</evidence>
<feature type="region of interest" description="Disordered" evidence="9">
    <location>
        <begin position="392"/>
        <end position="440"/>
    </location>
</feature>
<evidence type="ECO:0000256" key="1">
    <source>
        <dbReference type="ARBA" id="ARBA00022527"/>
    </source>
</evidence>
<feature type="region of interest" description="Disordered" evidence="9">
    <location>
        <begin position="245"/>
        <end position="346"/>
    </location>
</feature>
<feature type="active site" description="Proton acceptor" evidence="6">
    <location>
        <position position="93"/>
    </location>
</feature>
<dbReference type="HOGENOM" id="CLU_004007_0_0_1"/>
<feature type="compositionally biased region" description="Low complexity" evidence="9">
    <location>
        <begin position="984"/>
        <end position="1001"/>
    </location>
</feature>
<gene>
    <name evidence="12" type="ORF">A1Q2_07689</name>
</gene>
<evidence type="ECO:0000256" key="9">
    <source>
        <dbReference type="SAM" id="MobiDB-lite"/>
    </source>
</evidence>
<feature type="compositionally biased region" description="Low complexity" evidence="9">
    <location>
        <begin position="811"/>
        <end position="825"/>
    </location>
</feature>
<organism evidence="12 13">
    <name type="scientific">Trichosporon asahii var. asahii (strain CBS 8904)</name>
    <name type="common">Yeast</name>
    <dbReference type="NCBI Taxonomy" id="1220162"/>
    <lineage>
        <taxon>Eukaryota</taxon>
        <taxon>Fungi</taxon>
        <taxon>Dikarya</taxon>
        <taxon>Basidiomycota</taxon>
        <taxon>Agaricomycotina</taxon>
        <taxon>Tremellomycetes</taxon>
        <taxon>Trichosporonales</taxon>
        <taxon>Trichosporonaceae</taxon>
        <taxon>Trichosporon</taxon>
    </lineage>
</organism>
<dbReference type="eggNOG" id="KOG0583">
    <property type="taxonomic scope" value="Eukaryota"/>
</dbReference>
<feature type="binding site" evidence="7">
    <location>
        <position position="111"/>
    </location>
    <ligand>
        <name>ATP</name>
        <dbReference type="ChEBI" id="CHEBI:30616"/>
    </ligand>
</feature>
<name>K1VMT3_TRIAC</name>
<evidence type="ECO:0000259" key="11">
    <source>
        <dbReference type="PROSITE" id="PS50030"/>
    </source>
</evidence>
<comment type="caution">
    <text evidence="12">The sequence shown here is derived from an EMBL/GenBank/DDBJ whole genome shotgun (WGS) entry which is preliminary data.</text>
</comment>
<feature type="compositionally biased region" description="Acidic residues" evidence="9">
    <location>
        <begin position="1021"/>
        <end position="1033"/>
    </location>
</feature>
<feature type="cross-link" description="Glycyl lysine isopeptide (Lys-Gly) (interchain with G-Cter in SUMO2)" evidence="8">
    <location>
        <position position="95"/>
    </location>
</feature>
<dbReference type="InParanoid" id="K1VMT3"/>
<proteinExistence type="predicted"/>
<feature type="region of interest" description="Disordered" evidence="9">
    <location>
        <begin position="360"/>
        <end position="380"/>
    </location>
</feature>
<feature type="domain" description="UBA" evidence="11">
    <location>
        <begin position="483"/>
        <end position="524"/>
    </location>
</feature>
<dbReference type="OrthoDB" id="504170at2759"/>
<dbReference type="FunFam" id="1.10.510.10:FF:000571">
    <property type="entry name" value="Maternal embryonic leucine zipper kinase"/>
    <property type="match status" value="1"/>
</dbReference>
<dbReference type="Pfam" id="PF00069">
    <property type="entry name" value="Pkinase"/>
    <property type="match status" value="1"/>
</dbReference>
<dbReference type="GO" id="GO:0004674">
    <property type="term" value="F:protein serine/threonine kinase activity"/>
    <property type="evidence" value="ECO:0007669"/>
    <property type="project" value="UniProtKB-KW"/>
</dbReference>
<dbReference type="InterPro" id="IPR000719">
    <property type="entry name" value="Prot_kinase_dom"/>
</dbReference>
<protein>
    <submittedName>
        <fullName evidence="12">5'-AMP-activated protein kinase, catalytic alpha-2 chain</fullName>
    </submittedName>
</protein>
<accession>K1VMT3</accession>
<feature type="compositionally biased region" description="Polar residues" evidence="9">
    <location>
        <begin position="927"/>
        <end position="939"/>
    </location>
</feature>
<feature type="compositionally biased region" description="Polar residues" evidence="9">
    <location>
        <begin position="1040"/>
        <end position="1056"/>
    </location>
</feature>
<dbReference type="EMBL" id="AMBO01000399">
    <property type="protein sequence ID" value="EKC98027.1"/>
    <property type="molecule type" value="Genomic_DNA"/>
</dbReference>